<feature type="transmembrane region" description="Helical" evidence="1">
    <location>
        <begin position="156"/>
        <end position="175"/>
    </location>
</feature>
<keyword evidence="3" id="KW-1185">Reference proteome</keyword>
<dbReference type="KEGG" id="vpy:HZI73_25345"/>
<feature type="transmembrane region" description="Helical" evidence="1">
    <location>
        <begin position="82"/>
        <end position="101"/>
    </location>
</feature>
<proteinExistence type="predicted"/>
<keyword evidence="1" id="KW-0812">Transmembrane</keyword>
<feature type="transmembrane region" description="Helical" evidence="1">
    <location>
        <begin position="15"/>
        <end position="35"/>
    </location>
</feature>
<feature type="transmembrane region" description="Helical" evidence="1">
    <location>
        <begin position="113"/>
        <end position="136"/>
    </location>
</feature>
<evidence type="ECO:0000256" key="1">
    <source>
        <dbReference type="SAM" id="Phobius"/>
    </source>
</evidence>
<evidence type="ECO:0000313" key="2">
    <source>
        <dbReference type="EMBL" id="QUI25418.1"/>
    </source>
</evidence>
<gene>
    <name evidence="2" type="ORF">HZI73_25345</name>
</gene>
<dbReference type="RefSeq" id="WP_212696123.1">
    <property type="nucleotide sequence ID" value="NZ_CP058649.1"/>
</dbReference>
<organism evidence="2 3">
    <name type="scientific">Vallitalea pronyensis</name>
    <dbReference type="NCBI Taxonomy" id="1348613"/>
    <lineage>
        <taxon>Bacteria</taxon>
        <taxon>Bacillati</taxon>
        <taxon>Bacillota</taxon>
        <taxon>Clostridia</taxon>
        <taxon>Lachnospirales</taxon>
        <taxon>Vallitaleaceae</taxon>
        <taxon>Vallitalea</taxon>
    </lineage>
</organism>
<name>A0A8J8MQ79_9FIRM</name>
<sequence length="188" mass="21897">MLNKLSNTLINQSKLWKIFLLLAIMVALFMSLPAFESYFQITDMASLDELQFYSSDDIYQILDQWGTEGQRQQMFFHFTWDLALPITYFFFLAYLFSWLTKRGFKQDNPLQKLNLLSLVAVVDILENLSMLALVLLYPTEIQVLAFLKTAFTLIKFYIFGPLISLGLFVSIIATIKNSIFKAKKKERN</sequence>
<dbReference type="EMBL" id="CP058649">
    <property type="protein sequence ID" value="QUI25418.1"/>
    <property type="molecule type" value="Genomic_DNA"/>
</dbReference>
<dbReference type="Proteomes" id="UP000683246">
    <property type="component" value="Chromosome"/>
</dbReference>
<protein>
    <submittedName>
        <fullName evidence="2">Uncharacterized protein</fullName>
    </submittedName>
</protein>
<reference evidence="2" key="1">
    <citation type="submission" date="2020-07" db="EMBL/GenBank/DDBJ databases">
        <title>Vallitalea pronyensis genome.</title>
        <authorList>
            <person name="Postec A."/>
        </authorList>
    </citation>
    <scope>NUCLEOTIDE SEQUENCE</scope>
    <source>
        <strain evidence="2">FatNI3</strain>
    </source>
</reference>
<evidence type="ECO:0000313" key="3">
    <source>
        <dbReference type="Proteomes" id="UP000683246"/>
    </source>
</evidence>
<keyword evidence="1" id="KW-1133">Transmembrane helix</keyword>
<dbReference type="AlphaFoldDB" id="A0A8J8MQ79"/>
<keyword evidence="1" id="KW-0472">Membrane</keyword>
<accession>A0A8J8MQ79</accession>